<keyword evidence="5" id="KW-0547">Nucleotide-binding</keyword>
<name>A0A1X1WXE8_MYCIR</name>
<feature type="transmembrane region" description="Helical" evidence="9">
    <location>
        <begin position="72"/>
        <end position="97"/>
    </location>
</feature>
<evidence type="ECO:0000256" key="5">
    <source>
        <dbReference type="ARBA" id="ARBA00022741"/>
    </source>
</evidence>
<dbReference type="Gene3D" id="3.30.565.10">
    <property type="entry name" value="Histidine kinase-like ATPase, C-terminal domain"/>
    <property type="match status" value="1"/>
</dbReference>
<dbReference type="EMBL" id="LQPC01000018">
    <property type="protein sequence ID" value="ORV91168.1"/>
    <property type="molecule type" value="Genomic_DNA"/>
</dbReference>
<keyword evidence="7" id="KW-0067">ATP-binding</keyword>
<keyword evidence="4" id="KW-0808">Transferase</keyword>
<evidence type="ECO:0000256" key="6">
    <source>
        <dbReference type="ARBA" id="ARBA00022777"/>
    </source>
</evidence>
<accession>A0A1X1WXE8</accession>
<keyword evidence="9" id="KW-1133">Transmembrane helix</keyword>
<comment type="catalytic activity">
    <reaction evidence="1">
        <text>ATP + protein L-histidine = ADP + protein N-phospho-L-histidine.</text>
        <dbReference type="EC" id="2.7.13.3"/>
    </reaction>
</comment>
<reference evidence="11 12" key="1">
    <citation type="submission" date="2016-01" db="EMBL/GenBank/DDBJ databases">
        <title>The new phylogeny of the genus Mycobacterium.</title>
        <authorList>
            <person name="Tarcisio F."/>
            <person name="Conor M."/>
            <person name="Antonella G."/>
            <person name="Elisabetta G."/>
            <person name="Giulia F.S."/>
            <person name="Sara T."/>
            <person name="Anna F."/>
            <person name="Clotilde B."/>
            <person name="Roberto B."/>
            <person name="Veronica D.S."/>
            <person name="Fabio R."/>
            <person name="Monica P."/>
            <person name="Olivier J."/>
            <person name="Enrico T."/>
            <person name="Nicola S."/>
        </authorList>
    </citation>
    <scope>NUCLEOTIDE SEQUENCE [LARGE SCALE GENOMIC DNA]</scope>
    <source>
        <strain evidence="11 12">DSM 45541</strain>
    </source>
</reference>
<evidence type="ECO:0000256" key="7">
    <source>
        <dbReference type="ARBA" id="ARBA00022840"/>
    </source>
</evidence>
<keyword evidence="9" id="KW-0472">Membrane</keyword>
<keyword evidence="6" id="KW-0418">Kinase</keyword>
<dbReference type="Proteomes" id="UP000193622">
    <property type="component" value="Unassembled WGS sequence"/>
</dbReference>
<sequence length="392" mass="40759">MGAADLTRSLTRQSLLVAGVCLFADALQLLFAAPVSAMVPQTWAVLVAVALADAALALPARFAGWVAAAHAVVQIVAAVLTLGSEAASGVGTAGFLIAGYRAGAWLSGAPAWAALAMLVCSTVGVSLISGGSGHLMLVDMASNALLPWLVGRYTTARRGYIAELEHQADRQRREARAAVDLAVREERGAIARDLHDVISHHVSAIGVHAGAARMRLKSATESRTVHESLSAVELSSRAAMSDLRRLLDVLHGDASAVGQVGLGNIEELLDGVRRAGLPTRFTSEGIARPVPDSVQVALYRITQEMLTNAARHGDGSTVDIVLSYGKATVSVTASNIIGRTAPAGDADAPRTRPRGLAGIAKRAALFGGIVTYGPGPDGHRWETVVTLPLEDF</sequence>
<dbReference type="GO" id="GO:0016020">
    <property type="term" value="C:membrane"/>
    <property type="evidence" value="ECO:0007669"/>
    <property type="project" value="InterPro"/>
</dbReference>
<keyword evidence="3" id="KW-0597">Phosphoprotein</keyword>
<evidence type="ECO:0000313" key="11">
    <source>
        <dbReference type="EMBL" id="ORV91168.1"/>
    </source>
</evidence>
<evidence type="ECO:0000256" key="1">
    <source>
        <dbReference type="ARBA" id="ARBA00000085"/>
    </source>
</evidence>
<dbReference type="PANTHER" id="PTHR24421:SF10">
    <property type="entry name" value="NITRATE_NITRITE SENSOR PROTEIN NARQ"/>
    <property type="match status" value="1"/>
</dbReference>
<proteinExistence type="predicted"/>
<evidence type="ECO:0000313" key="12">
    <source>
        <dbReference type="Proteomes" id="UP000193622"/>
    </source>
</evidence>
<gene>
    <name evidence="11" type="ORF">AWC12_04065</name>
</gene>
<evidence type="ECO:0000256" key="4">
    <source>
        <dbReference type="ARBA" id="ARBA00022679"/>
    </source>
</evidence>
<evidence type="ECO:0000256" key="9">
    <source>
        <dbReference type="SAM" id="Phobius"/>
    </source>
</evidence>
<dbReference type="GO" id="GO:0000155">
    <property type="term" value="F:phosphorelay sensor kinase activity"/>
    <property type="evidence" value="ECO:0007669"/>
    <property type="project" value="InterPro"/>
</dbReference>
<dbReference type="GO" id="GO:0046983">
    <property type="term" value="F:protein dimerization activity"/>
    <property type="evidence" value="ECO:0007669"/>
    <property type="project" value="InterPro"/>
</dbReference>
<organism evidence="11 12">
    <name type="scientific">Mycolicibacterium iranicum</name>
    <name type="common">Mycobacterium iranicum</name>
    <dbReference type="NCBI Taxonomy" id="912594"/>
    <lineage>
        <taxon>Bacteria</taxon>
        <taxon>Bacillati</taxon>
        <taxon>Actinomycetota</taxon>
        <taxon>Actinomycetes</taxon>
        <taxon>Mycobacteriales</taxon>
        <taxon>Mycobacteriaceae</taxon>
        <taxon>Mycolicibacterium</taxon>
    </lineage>
</organism>
<evidence type="ECO:0000259" key="10">
    <source>
        <dbReference type="Pfam" id="PF07730"/>
    </source>
</evidence>
<keyword evidence="9" id="KW-0812">Transmembrane</keyword>
<dbReference type="GO" id="GO:0005524">
    <property type="term" value="F:ATP binding"/>
    <property type="evidence" value="ECO:0007669"/>
    <property type="project" value="UniProtKB-KW"/>
</dbReference>
<evidence type="ECO:0000256" key="8">
    <source>
        <dbReference type="ARBA" id="ARBA00023012"/>
    </source>
</evidence>
<dbReference type="InterPro" id="IPR050482">
    <property type="entry name" value="Sensor_HK_TwoCompSys"/>
</dbReference>
<feature type="transmembrane region" description="Helical" evidence="9">
    <location>
        <begin position="42"/>
        <end position="60"/>
    </location>
</feature>
<protein>
    <recommendedName>
        <fullName evidence="2">histidine kinase</fullName>
        <ecNumber evidence="2">2.7.13.3</ecNumber>
    </recommendedName>
</protein>
<dbReference type="EC" id="2.7.13.3" evidence="2"/>
<feature type="domain" description="Signal transduction histidine kinase subgroup 3 dimerisation and phosphoacceptor" evidence="10">
    <location>
        <begin position="186"/>
        <end position="252"/>
    </location>
</feature>
<dbReference type="PANTHER" id="PTHR24421">
    <property type="entry name" value="NITRATE/NITRITE SENSOR PROTEIN NARX-RELATED"/>
    <property type="match status" value="1"/>
</dbReference>
<dbReference type="CDD" id="cd16917">
    <property type="entry name" value="HATPase_UhpB-NarQ-NarX-like"/>
    <property type="match status" value="1"/>
</dbReference>
<dbReference type="Pfam" id="PF07730">
    <property type="entry name" value="HisKA_3"/>
    <property type="match status" value="1"/>
</dbReference>
<feature type="transmembrane region" description="Helical" evidence="9">
    <location>
        <begin position="109"/>
        <end position="130"/>
    </location>
</feature>
<dbReference type="InterPro" id="IPR036890">
    <property type="entry name" value="HATPase_C_sf"/>
</dbReference>
<dbReference type="Gene3D" id="1.20.5.1930">
    <property type="match status" value="1"/>
</dbReference>
<keyword evidence="8" id="KW-0902">Two-component regulatory system</keyword>
<evidence type="ECO:0000256" key="3">
    <source>
        <dbReference type="ARBA" id="ARBA00022553"/>
    </source>
</evidence>
<comment type="caution">
    <text evidence="11">The sequence shown here is derived from an EMBL/GenBank/DDBJ whole genome shotgun (WGS) entry which is preliminary data.</text>
</comment>
<evidence type="ECO:0000256" key="2">
    <source>
        <dbReference type="ARBA" id="ARBA00012438"/>
    </source>
</evidence>
<dbReference type="InterPro" id="IPR011712">
    <property type="entry name" value="Sig_transdc_His_kin_sub3_dim/P"/>
</dbReference>
<dbReference type="AlphaFoldDB" id="A0A1X1WXE8"/>